<proteinExistence type="predicted"/>
<dbReference type="InterPro" id="IPR004853">
    <property type="entry name" value="Sugar_P_trans_dom"/>
</dbReference>
<evidence type="ECO:0000256" key="3">
    <source>
        <dbReference type="ARBA" id="ARBA00022989"/>
    </source>
</evidence>
<evidence type="ECO:0000313" key="7">
    <source>
        <dbReference type="EMBL" id="KAL3309494.1"/>
    </source>
</evidence>
<evidence type="ECO:0000256" key="1">
    <source>
        <dbReference type="ARBA" id="ARBA00004141"/>
    </source>
</evidence>
<feature type="transmembrane region" description="Helical" evidence="5">
    <location>
        <begin position="129"/>
        <end position="146"/>
    </location>
</feature>
<evidence type="ECO:0000313" key="8">
    <source>
        <dbReference type="Proteomes" id="UP001626550"/>
    </source>
</evidence>
<feature type="domain" description="Sugar phosphate transporter" evidence="6">
    <location>
        <begin position="7"/>
        <end position="239"/>
    </location>
</feature>
<protein>
    <recommendedName>
        <fullName evidence="6">Sugar phosphate transporter domain-containing protein</fullName>
    </recommendedName>
</protein>
<keyword evidence="2 5" id="KW-0812">Transmembrane</keyword>
<reference evidence="7 8" key="1">
    <citation type="submission" date="2024-11" db="EMBL/GenBank/DDBJ databases">
        <title>Adaptive evolution of stress response genes in parasites aligns with host niche diversity.</title>
        <authorList>
            <person name="Hahn C."/>
            <person name="Resl P."/>
        </authorList>
    </citation>
    <scope>NUCLEOTIDE SEQUENCE [LARGE SCALE GENOMIC DNA]</scope>
    <source>
        <strain evidence="7">EGGRZ-B1_66</strain>
        <tissue evidence="7">Body</tissue>
    </source>
</reference>
<keyword evidence="4 5" id="KW-0472">Membrane</keyword>
<feature type="transmembrane region" description="Helical" evidence="5">
    <location>
        <begin position="67"/>
        <end position="85"/>
    </location>
</feature>
<feature type="transmembrane region" description="Helical" evidence="5">
    <location>
        <begin position="12"/>
        <end position="33"/>
    </location>
</feature>
<dbReference type="EMBL" id="JBJKFK010003853">
    <property type="protein sequence ID" value="KAL3309494.1"/>
    <property type="molecule type" value="Genomic_DNA"/>
</dbReference>
<organism evidence="7 8">
    <name type="scientific">Cichlidogyrus casuarinus</name>
    <dbReference type="NCBI Taxonomy" id="1844966"/>
    <lineage>
        <taxon>Eukaryota</taxon>
        <taxon>Metazoa</taxon>
        <taxon>Spiralia</taxon>
        <taxon>Lophotrochozoa</taxon>
        <taxon>Platyhelminthes</taxon>
        <taxon>Monogenea</taxon>
        <taxon>Monopisthocotylea</taxon>
        <taxon>Dactylogyridea</taxon>
        <taxon>Ancyrocephalidae</taxon>
        <taxon>Cichlidogyrus</taxon>
    </lineage>
</organism>
<keyword evidence="8" id="KW-1185">Reference proteome</keyword>
<feature type="transmembrane region" description="Helical" evidence="5">
    <location>
        <begin position="91"/>
        <end position="109"/>
    </location>
</feature>
<dbReference type="PANTHER" id="PTHR11132">
    <property type="entry name" value="SOLUTE CARRIER FAMILY 35"/>
    <property type="match status" value="1"/>
</dbReference>
<feature type="transmembrane region" description="Helical" evidence="5">
    <location>
        <begin position="197"/>
        <end position="216"/>
    </location>
</feature>
<gene>
    <name evidence="7" type="ORF">Ciccas_011962</name>
</gene>
<keyword evidence="3 5" id="KW-1133">Transmembrane helix</keyword>
<comment type="caution">
    <text evidence="7">The sequence shown here is derived from an EMBL/GenBank/DDBJ whole genome shotgun (WGS) entry which is preliminary data.</text>
</comment>
<sequence>MENEVSWKVYRSSLLLTAGLTALDIGLSNWSFLYVTTSLYMVTKSSSILFISMFGVMLGLEKRCKNLFLVATLISTGLFFFSYEYWKFNKYGFMLLIAASIVSGIRWSMTQYLMRNKEYKMLSPIDVQYNFQPWMALLILPLSLNLEAQSLYTNHYFFRPQDFAEFLNHWSLIFVSIVLTIGLEISEYAVVLRTSSVTLSVATIMKEMISILLASLQNGKELTALSLVGVFMCLVGILIHFWDKLSAMRIAKNEVLTVPDATPETNQFSAANFATPLETSLLI</sequence>
<dbReference type="AlphaFoldDB" id="A0ABD2PPS0"/>
<accession>A0ABD2PPS0</accession>
<name>A0ABD2PPS0_9PLAT</name>
<evidence type="ECO:0000259" key="6">
    <source>
        <dbReference type="Pfam" id="PF03151"/>
    </source>
</evidence>
<dbReference type="GO" id="GO:0016020">
    <property type="term" value="C:membrane"/>
    <property type="evidence" value="ECO:0007669"/>
    <property type="project" value="UniProtKB-SubCell"/>
</dbReference>
<feature type="transmembrane region" description="Helical" evidence="5">
    <location>
        <begin position="39"/>
        <end position="60"/>
    </location>
</feature>
<feature type="transmembrane region" description="Helical" evidence="5">
    <location>
        <begin position="166"/>
        <end position="185"/>
    </location>
</feature>
<evidence type="ECO:0000256" key="5">
    <source>
        <dbReference type="SAM" id="Phobius"/>
    </source>
</evidence>
<dbReference type="Proteomes" id="UP001626550">
    <property type="component" value="Unassembled WGS sequence"/>
</dbReference>
<dbReference type="InterPro" id="IPR050186">
    <property type="entry name" value="TPT_transporter"/>
</dbReference>
<comment type="subcellular location">
    <subcellularLocation>
        <location evidence="1">Membrane</location>
        <topology evidence="1">Multi-pass membrane protein</topology>
    </subcellularLocation>
</comment>
<evidence type="ECO:0000256" key="2">
    <source>
        <dbReference type="ARBA" id="ARBA00022692"/>
    </source>
</evidence>
<dbReference type="Pfam" id="PF03151">
    <property type="entry name" value="TPT"/>
    <property type="match status" value="1"/>
</dbReference>
<evidence type="ECO:0000256" key="4">
    <source>
        <dbReference type="ARBA" id="ARBA00023136"/>
    </source>
</evidence>
<feature type="transmembrane region" description="Helical" evidence="5">
    <location>
        <begin position="222"/>
        <end position="242"/>
    </location>
</feature>